<accession>A0A093UMR8</accession>
<name>A0A093UMR8_TALMA</name>
<reference key="1">
    <citation type="journal article" date="2014" name="PLoS Genet.">
        <title>Signature Gene Expression Reveals Novel Clues to the Molecular Mechanisms of Dimorphic Transition in Penicillium marneffei.</title>
        <authorList>
            <person name="Yang E."/>
            <person name="Wang G."/>
            <person name="Cai J."/>
            <person name="Woo P.C."/>
            <person name="Lau S.K."/>
            <person name="Yuen K.-Y."/>
            <person name="Chow W.-N."/>
            <person name="Lin X."/>
        </authorList>
    </citation>
    <scope>NUCLEOTIDE SEQUENCE [LARGE SCALE GENOMIC DNA]</scope>
    <source>
        <strain>PM1</strain>
    </source>
</reference>
<protein>
    <submittedName>
        <fullName evidence="1">Fatty acid-binding protein like 4</fullName>
    </submittedName>
</protein>
<dbReference type="Gene3D" id="2.40.128.20">
    <property type="match status" value="1"/>
</dbReference>
<dbReference type="InterPro" id="IPR053037">
    <property type="entry name" value="Pericyclase_pydY-like"/>
</dbReference>
<dbReference type="SUPFAM" id="SSF50814">
    <property type="entry name" value="Lipocalins"/>
    <property type="match status" value="1"/>
</dbReference>
<sequence>MAAPPNITLKNLDGQWVMNRDLSENYDPVLKLQGVNWLMRKVLGMATVTVVIKEWEEGGYTHIYVENRPNGGLPPTTEQRVFNNEGFDIAHALFGKVRSQTRWASRAELDEVDGFLADGLKPGENEEGGAKPSYVHIATEHLEHGVTTHQVWGFAQFNEQRYQARHILVIKGEETAKVTLVYDYLGPRAAGEF</sequence>
<organism evidence="1">
    <name type="scientific">Talaromyces marneffei PM1</name>
    <dbReference type="NCBI Taxonomy" id="1077442"/>
    <lineage>
        <taxon>Eukaryota</taxon>
        <taxon>Fungi</taxon>
        <taxon>Dikarya</taxon>
        <taxon>Ascomycota</taxon>
        <taxon>Pezizomycotina</taxon>
        <taxon>Eurotiomycetes</taxon>
        <taxon>Eurotiomycetidae</taxon>
        <taxon>Eurotiales</taxon>
        <taxon>Trichocomaceae</taxon>
        <taxon>Talaromyces</taxon>
        <taxon>Talaromyces sect. Talaromyces</taxon>
    </lineage>
</organism>
<dbReference type="eggNOG" id="ENOG502SPTA">
    <property type="taxonomic scope" value="Eukaryota"/>
</dbReference>
<dbReference type="EMBL" id="JPOX01000065">
    <property type="protein sequence ID" value="KFX41245.1"/>
    <property type="molecule type" value="Genomic_DNA"/>
</dbReference>
<gene>
    <name evidence="1" type="ORF">GQ26_0650040</name>
</gene>
<dbReference type="InterPro" id="IPR012674">
    <property type="entry name" value="Calycin"/>
</dbReference>
<comment type="caution">
    <text evidence="1">The sequence shown here is derived from an EMBL/GenBank/DDBJ whole genome shotgun (WGS) entry which is preliminary data.</text>
</comment>
<dbReference type="AlphaFoldDB" id="A0A093UMR8"/>
<dbReference type="PANTHER" id="PTHR38115:SF1">
    <property type="entry name" value="LIPOCALIN-LIKE DOMAIN-CONTAINING PROTEIN"/>
    <property type="match status" value="1"/>
</dbReference>
<reference evidence="1" key="2">
    <citation type="journal article" date="2014" name="PLoS Genet.">
        <title>Signature gene expression reveals novel clues to the molecular mechanisms of dimorphic transition in Penicillium marneffei.</title>
        <authorList>
            <person name="Yang E."/>
            <person name="Wang G."/>
            <person name="Cai J."/>
            <person name="Woo P.C."/>
            <person name="Lau S.K."/>
            <person name="Yuen K.-Y."/>
            <person name="Chow W.-N."/>
            <person name="Lin X."/>
        </authorList>
    </citation>
    <scope>NUCLEOTIDE SEQUENCE</scope>
    <source>
        <strain evidence="1">PM1</strain>
    </source>
</reference>
<dbReference type="HOGENOM" id="CLU_088979_2_0_1"/>
<proteinExistence type="predicted"/>
<dbReference type="PANTHER" id="PTHR38115">
    <property type="entry name" value="LIPOCALIN-LIKE DOMAIN-CONTAINING PROTEIN"/>
    <property type="match status" value="1"/>
</dbReference>
<evidence type="ECO:0000313" key="1">
    <source>
        <dbReference type="EMBL" id="KFX41245.1"/>
    </source>
</evidence>